<dbReference type="InterPro" id="IPR012910">
    <property type="entry name" value="Plug_dom"/>
</dbReference>
<reference evidence="16" key="1">
    <citation type="submission" date="2023-04" db="EMBL/GenBank/DDBJ databases">
        <title>Complete genome sequence of Temperatibacter marinus.</title>
        <authorList>
            <person name="Rong J.-C."/>
            <person name="Yi M.-L."/>
            <person name="Zhao Q."/>
        </authorList>
    </citation>
    <scope>NUCLEOTIDE SEQUENCE</scope>
    <source>
        <strain evidence="16">NBRC 110045</strain>
    </source>
</reference>
<dbReference type="KEGG" id="tmk:QGN29_05860"/>
<evidence type="ECO:0000256" key="9">
    <source>
        <dbReference type="ARBA" id="ARBA00023136"/>
    </source>
</evidence>
<organism evidence="16 17">
    <name type="scientific">Temperatibacter marinus</name>
    <dbReference type="NCBI Taxonomy" id="1456591"/>
    <lineage>
        <taxon>Bacteria</taxon>
        <taxon>Pseudomonadati</taxon>
        <taxon>Pseudomonadota</taxon>
        <taxon>Alphaproteobacteria</taxon>
        <taxon>Kordiimonadales</taxon>
        <taxon>Temperatibacteraceae</taxon>
        <taxon>Temperatibacter</taxon>
    </lineage>
</organism>
<evidence type="ECO:0000256" key="3">
    <source>
        <dbReference type="ARBA" id="ARBA00022452"/>
    </source>
</evidence>
<evidence type="ECO:0000256" key="13">
    <source>
        <dbReference type="SAM" id="SignalP"/>
    </source>
</evidence>
<dbReference type="EMBL" id="CP123872">
    <property type="protein sequence ID" value="WND03896.1"/>
    <property type="molecule type" value="Genomic_DNA"/>
</dbReference>
<dbReference type="GO" id="GO:0009279">
    <property type="term" value="C:cell outer membrane"/>
    <property type="evidence" value="ECO:0007669"/>
    <property type="project" value="UniProtKB-SubCell"/>
</dbReference>
<evidence type="ECO:0000256" key="11">
    <source>
        <dbReference type="PROSITE-ProRule" id="PRU01360"/>
    </source>
</evidence>
<keyword evidence="3 11" id="KW-1134">Transmembrane beta strand</keyword>
<dbReference type="AlphaFoldDB" id="A0AA52EKW8"/>
<dbReference type="Proteomes" id="UP001268683">
    <property type="component" value="Chromosome"/>
</dbReference>
<dbReference type="Pfam" id="PF00593">
    <property type="entry name" value="TonB_dep_Rec_b-barrel"/>
    <property type="match status" value="1"/>
</dbReference>
<keyword evidence="6" id="KW-0408">Iron</keyword>
<keyword evidence="5 11" id="KW-0812">Transmembrane</keyword>
<dbReference type="Pfam" id="PF07715">
    <property type="entry name" value="Plug"/>
    <property type="match status" value="1"/>
</dbReference>
<keyword evidence="16" id="KW-0675">Receptor</keyword>
<sequence>MTLNNRSHIKSKSLLLSSASLALMAAFSAPSLAQDEEADVWLEEVTVTATKRATSTQDIPVAITALGEKTLKQTHINVFTDYLLQLPSVSSGGTGPAQHSIYIRGLSSTTPDLAGAGVAGLAPNVALYLDEQPVTQVGRNLDVYAADLNRIEVLPGSQGTLFGASSQAGTIRLITNKPVLDEFSARLAGGYAFTEGGDESTKVEGVINFPVTDNLAIRSVFYTDDQGGYIDNRRGELSARESARFQSSMSRPNGTLTENGFQSTANLTGVTFLNARNDDLVEKNFNDVSYEGVRLSALYTPMDDMTVTVSHMRQTMESEGVFFIDPELDDPNDLSIQRYAADDEVDHFANTALQIEALIGDLEVVYAGAYLERETDQTMDYTDYLFIGQYLPYYICDAAVTYPGSNDPSGTCQMPQMFVDSTTATKISTHELRFITPADLPYRLTAGVFYSNQKLVEQNNFTYPGSINAESFTPGVYGWPQNEPLPGSSVTNPDPRPRGVIFFNDVTRTDNQLGFFGEFSYDISEKLTTTIGLRYHDVDVRLKGSANSSFYNFGGEDVNAFGANLDELFDGTQVRNGVAVPKSAVAKGWVLKGNVSYRPTETSLVYFNYSQGFRPGLPNRPAGAGGGAVPGSVETDEVTNYEFGWKMDLLNKSLRFNGAAFYVDVKDLQTTIFDPQVTNLLFSDNAANAVIKGLEGDVTWATKMIPGLVLSSSFTFLDTEIKELVGASVAIAGPGEQLSNAPSFQGTFRGRYSWDLNEDFLAHAQLSATYSGSSYSDIVLINRAKQNDYLLMNGSVGLQGDAYSLTAYVDNLTNTRAQLFNNQSYGKARVTINRPRTIGLRFAVDF</sequence>
<evidence type="ECO:0000313" key="17">
    <source>
        <dbReference type="Proteomes" id="UP001268683"/>
    </source>
</evidence>
<keyword evidence="10 11" id="KW-0998">Cell outer membrane</keyword>
<comment type="similarity">
    <text evidence="11 12">Belongs to the TonB-dependent receptor family.</text>
</comment>
<keyword evidence="2 11" id="KW-0813">Transport</keyword>
<dbReference type="PANTHER" id="PTHR32552:SF81">
    <property type="entry name" value="TONB-DEPENDENT OUTER MEMBRANE RECEPTOR"/>
    <property type="match status" value="1"/>
</dbReference>
<evidence type="ECO:0000256" key="4">
    <source>
        <dbReference type="ARBA" id="ARBA00022496"/>
    </source>
</evidence>
<dbReference type="PROSITE" id="PS52016">
    <property type="entry name" value="TONB_DEPENDENT_REC_3"/>
    <property type="match status" value="1"/>
</dbReference>
<name>A0AA52EKW8_9PROT</name>
<dbReference type="SUPFAM" id="SSF56935">
    <property type="entry name" value="Porins"/>
    <property type="match status" value="1"/>
</dbReference>
<evidence type="ECO:0000256" key="2">
    <source>
        <dbReference type="ARBA" id="ARBA00022448"/>
    </source>
</evidence>
<evidence type="ECO:0000256" key="10">
    <source>
        <dbReference type="ARBA" id="ARBA00023237"/>
    </source>
</evidence>
<comment type="subcellular location">
    <subcellularLocation>
        <location evidence="1 11">Cell outer membrane</location>
        <topology evidence="1 11">Multi-pass membrane protein</topology>
    </subcellularLocation>
</comment>
<dbReference type="InterPro" id="IPR000531">
    <property type="entry name" value="Beta-barrel_TonB"/>
</dbReference>
<dbReference type="GO" id="GO:0006826">
    <property type="term" value="P:iron ion transport"/>
    <property type="evidence" value="ECO:0007669"/>
    <property type="project" value="UniProtKB-KW"/>
</dbReference>
<protein>
    <submittedName>
        <fullName evidence="16">TonB-dependent receptor</fullName>
    </submittedName>
</protein>
<proteinExistence type="inferred from homology"/>
<evidence type="ECO:0000256" key="12">
    <source>
        <dbReference type="RuleBase" id="RU003357"/>
    </source>
</evidence>
<evidence type="ECO:0000256" key="7">
    <source>
        <dbReference type="ARBA" id="ARBA00023065"/>
    </source>
</evidence>
<dbReference type="Gene3D" id="2.40.170.20">
    <property type="entry name" value="TonB-dependent receptor, beta-barrel domain"/>
    <property type="match status" value="2"/>
</dbReference>
<dbReference type="PANTHER" id="PTHR32552">
    <property type="entry name" value="FERRICHROME IRON RECEPTOR-RELATED"/>
    <property type="match status" value="1"/>
</dbReference>
<evidence type="ECO:0000256" key="8">
    <source>
        <dbReference type="ARBA" id="ARBA00023077"/>
    </source>
</evidence>
<feature type="signal peptide" evidence="13">
    <location>
        <begin position="1"/>
        <end position="33"/>
    </location>
</feature>
<dbReference type="RefSeq" id="WP_310799761.1">
    <property type="nucleotide sequence ID" value="NZ_CP123872.1"/>
</dbReference>
<keyword evidence="9 11" id="KW-0472">Membrane</keyword>
<dbReference type="InterPro" id="IPR036942">
    <property type="entry name" value="Beta-barrel_TonB_sf"/>
</dbReference>
<evidence type="ECO:0000256" key="1">
    <source>
        <dbReference type="ARBA" id="ARBA00004571"/>
    </source>
</evidence>
<evidence type="ECO:0000256" key="6">
    <source>
        <dbReference type="ARBA" id="ARBA00023004"/>
    </source>
</evidence>
<feature type="domain" description="TonB-dependent receptor-like beta-barrel" evidence="14">
    <location>
        <begin position="399"/>
        <end position="812"/>
    </location>
</feature>
<keyword evidence="4" id="KW-0410">Iron transport</keyword>
<keyword evidence="17" id="KW-1185">Reference proteome</keyword>
<keyword evidence="8 12" id="KW-0798">TonB box</keyword>
<keyword evidence="13" id="KW-0732">Signal</keyword>
<evidence type="ECO:0000313" key="16">
    <source>
        <dbReference type="EMBL" id="WND03896.1"/>
    </source>
</evidence>
<dbReference type="InterPro" id="IPR039426">
    <property type="entry name" value="TonB-dep_rcpt-like"/>
</dbReference>
<evidence type="ECO:0000256" key="5">
    <source>
        <dbReference type="ARBA" id="ARBA00022692"/>
    </source>
</evidence>
<evidence type="ECO:0000259" key="14">
    <source>
        <dbReference type="Pfam" id="PF00593"/>
    </source>
</evidence>
<gene>
    <name evidence="16" type="ORF">QGN29_05860</name>
</gene>
<accession>A0AA52EKW8</accession>
<feature type="domain" description="TonB-dependent receptor plug" evidence="15">
    <location>
        <begin position="56"/>
        <end position="170"/>
    </location>
</feature>
<evidence type="ECO:0000259" key="15">
    <source>
        <dbReference type="Pfam" id="PF07715"/>
    </source>
</evidence>
<feature type="chain" id="PRO_5041236710" evidence="13">
    <location>
        <begin position="34"/>
        <end position="846"/>
    </location>
</feature>
<keyword evidence="7" id="KW-0406">Ion transport</keyword>